<sequence length="149" mass="17047">MIKTANGHIVNWHDMTVNEAVGQWASDMIARGLPDQVFNRVWTIILPKDSVPFRDAFGIVLPFRWGYVVVIAGQSRGFNPYLPEIFAHEVGHIYDFRLMEHESRQQWMNSNGFEGQSVDEWTVGGIDSPSEIFADWVMERYGSDIVKGD</sequence>
<reference evidence="2" key="1">
    <citation type="submission" date="2019-11" db="EMBL/GenBank/DDBJ databases">
        <title>Genome sequence of Heliorestis convoluta strain HH, an alkaliphilic and minimalistic phototrophic bacterium from a soda lake in Egypt.</title>
        <authorList>
            <person name="Dewey E.D."/>
            <person name="Stokes L.M."/>
            <person name="Burchell B.M."/>
            <person name="Shaffer K.N."/>
            <person name="Huntington A.M."/>
            <person name="Baker J.M."/>
            <person name="Nadendla S."/>
            <person name="Giglio M.G."/>
            <person name="Touchman J.W."/>
            <person name="Blankenship R.E."/>
            <person name="Madigan M.T."/>
            <person name="Sattley W.M."/>
        </authorList>
    </citation>
    <scope>NUCLEOTIDE SEQUENCE [LARGE SCALE GENOMIC DNA]</scope>
    <source>
        <strain evidence="2">HH</strain>
    </source>
</reference>
<dbReference type="Proteomes" id="UP000366051">
    <property type="component" value="Chromosome"/>
</dbReference>
<evidence type="ECO:0000313" key="2">
    <source>
        <dbReference type="Proteomes" id="UP000366051"/>
    </source>
</evidence>
<dbReference type="AlphaFoldDB" id="A0A5Q2MZY9"/>
<organism evidence="1 2">
    <name type="scientific">Heliorestis convoluta</name>
    <dbReference type="NCBI Taxonomy" id="356322"/>
    <lineage>
        <taxon>Bacteria</taxon>
        <taxon>Bacillati</taxon>
        <taxon>Bacillota</taxon>
        <taxon>Clostridia</taxon>
        <taxon>Eubacteriales</taxon>
        <taxon>Heliobacteriaceae</taxon>
        <taxon>Heliorestis</taxon>
    </lineage>
</organism>
<dbReference type="KEGG" id="hcv:FTV88_1531"/>
<keyword evidence="2" id="KW-1185">Reference proteome</keyword>
<name>A0A5Q2MZY9_9FIRM</name>
<gene>
    <name evidence="1" type="ORF">FTV88_1531</name>
</gene>
<evidence type="ECO:0000313" key="1">
    <source>
        <dbReference type="EMBL" id="QGG47631.1"/>
    </source>
</evidence>
<protein>
    <submittedName>
        <fullName evidence="1">Uncharacterized protein</fullName>
    </submittedName>
</protein>
<proteinExistence type="predicted"/>
<dbReference type="EMBL" id="CP045875">
    <property type="protein sequence ID" value="QGG47631.1"/>
    <property type="molecule type" value="Genomic_DNA"/>
</dbReference>
<accession>A0A5Q2MZY9</accession>